<reference evidence="1 2" key="1">
    <citation type="submission" date="2016-11" db="EMBL/GenBank/DDBJ databases">
        <authorList>
            <person name="Jaros S."/>
            <person name="Januszkiewicz K."/>
            <person name="Wedrychowicz H."/>
        </authorList>
    </citation>
    <scope>NUCLEOTIDE SEQUENCE [LARGE SCALE GENOMIC DNA]</scope>
    <source>
        <strain evidence="1 2">DSM 16112</strain>
    </source>
</reference>
<dbReference type="RefSeq" id="WP_073356798.1">
    <property type="nucleotide sequence ID" value="NZ_FQUZ01000030.1"/>
</dbReference>
<sequence length="670" mass="73557">MEKAQAVATLGMASLLQPARLQAALRANDRLKLYLTVLQAAVGHAHQPQATLPDLGQEMAAAGMGQTPDQHWLRKLPGSASLQGADISLPDLPLLATRLHDDLAQMARPFQEQDTAEAHGLLERVQHWQSSLNEVKSQPEPLLDAATLSSLTHGLREKGDSLHITVMDLHKALNRLAAQLATDEIAGAHAWQLAEDGSDVPRIQAFMRGLGRTRGLKGNHPGLDTAATRDAAVLMIQNDIGTNDAHVLVIQVDTGLARPRITLTYSDLHDQRFAFFQGLLREVGATWSETQSQQHRGLNAGEAYFVGTARFEADSEAELARQLEGIGERIVFLIDWNRARKRLRTFVGKANAVKVLQAAAQQRVGHYFWLESGGVQLIWNAMGAQAGGIFQLGDQLSDVLGEPETVAFLTEVLALSTRHALAKSPGSLLEDEVRILLTRHLRGHRNELELLQEHAALCHALAQALVDSLAHGAERDPTATTRLASRAKGWERTADQLVVQARSQSLRQPQLHSQSITPLLEHSDDVADALEEACFVLDLLAGHFHAKPQTYWSEPLRALMVALAGTVRTAVQDHIKALTIACTLDEVSEAIDHDDFLRMSWHLLQAERHCDELLRQSRRLLAQDARQHNDAVALTLGNDFAAAVEHASDALLLLGHGLRERVFRQIQPLS</sequence>
<protein>
    <submittedName>
        <fullName evidence="1">Uncharacterized conserved protein YkaA, UPF0111/DUF47 family</fullName>
    </submittedName>
</protein>
<proteinExistence type="predicted"/>
<evidence type="ECO:0000313" key="2">
    <source>
        <dbReference type="Proteomes" id="UP000184327"/>
    </source>
</evidence>
<dbReference type="EMBL" id="FQUZ01000030">
    <property type="protein sequence ID" value="SHF60215.1"/>
    <property type="molecule type" value="Genomic_DNA"/>
</dbReference>
<dbReference type="STRING" id="1122156.SAMN02745117_02275"/>
<keyword evidence="2" id="KW-1185">Reference proteome</keyword>
<evidence type="ECO:0000313" key="1">
    <source>
        <dbReference type="EMBL" id="SHF60215.1"/>
    </source>
</evidence>
<dbReference type="InterPro" id="IPR038078">
    <property type="entry name" value="PhoU-like_sf"/>
</dbReference>
<dbReference type="AlphaFoldDB" id="A0A1M5D061"/>
<accession>A0A1M5D061</accession>
<organism evidence="1 2">
    <name type="scientific">Lampropedia hyalina DSM 16112</name>
    <dbReference type="NCBI Taxonomy" id="1122156"/>
    <lineage>
        <taxon>Bacteria</taxon>
        <taxon>Pseudomonadati</taxon>
        <taxon>Pseudomonadota</taxon>
        <taxon>Betaproteobacteria</taxon>
        <taxon>Burkholderiales</taxon>
        <taxon>Comamonadaceae</taxon>
        <taxon>Lampropedia</taxon>
    </lineage>
</organism>
<dbReference type="OrthoDB" id="5297572at2"/>
<name>A0A1M5D061_9BURK</name>
<gene>
    <name evidence="1" type="ORF">SAMN02745117_02275</name>
</gene>
<dbReference type="Gene3D" id="1.20.58.220">
    <property type="entry name" value="Phosphate transport system protein phou homolog 2, domain 2"/>
    <property type="match status" value="1"/>
</dbReference>
<dbReference type="Proteomes" id="UP000184327">
    <property type="component" value="Unassembled WGS sequence"/>
</dbReference>